<organism evidence="13 14">
    <name type="scientific">Hyphomicrobium facile</name>
    <dbReference type="NCBI Taxonomy" id="51670"/>
    <lineage>
        <taxon>Bacteria</taxon>
        <taxon>Pseudomonadati</taxon>
        <taxon>Pseudomonadota</taxon>
        <taxon>Alphaproteobacteria</taxon>
        <taxon>Hyphomicrobiales</taxon>
        <taxon>Hyphomicrobiaceae</taxon>
        <taxon>Hyphomicrobium</taxon>
    </lineage>
</organism>
<reference evidence="14" key="1">
    <citation type="submission" date="2016-10" db="EMBL/GenBank/DDBJ databases">
        <authorList>
            <person name="Varghese N."/>
            <person name="Submissions S."/>
        </authorList>
    </citation>
    <scope>NUCLEOTIDE SEQUENCE [LARGE SCALE GENOMIC DNA]</scope>
    <source>
        <strain evidence="14">DSM 1565</strain>
    </source>
</reference>
<dbReference type="PANTHER" id="PTHR30442:SF0">
    <property type="entry name" value="FE(3+) DICITRATE TRANSPORT PROTEIN FECA"/>
    <property type="match status" value="1"/>
</dbReference>
<evidence type="ECO:0000256" key="2">
    <source>
        <dbReference type="ARBA" id="ARBA00022448"/>
    </source>
</evidence>
<dbReference type="EMBL" id="FPCH01000002">
    <property type="protein sequence ID" value="SFV32117.1"/>
    <property type="molecule type" value="Genomic_DNA"/>
</dbReference>
<feature type="region of interest" description="Disordered" evidence="10">
    <location>
        <begin position="1"/>
        <end position="89"/>
    </location>
</feature>
<evidence type="ECO:0000313" key="14">
    <source>
        <dbReference type="Proteomes" id="UP000199423"/>
    </source>
</evidence>
<feature type="domain" description="TonB-dependent receptor-like beta-barrel" evidence="11">
    <location>
        <begin position="292"/>
        <end position="747"/>
    </location>
</feature>
<name>A0A1I7NBR8_9HYPH</name>
<evidence type="ECO:0000256" key="8">
    <source>
        <dbReference type="PROSITE-ProRule" id="PRU01360"/>
    </source>
</evidence>
<dbReference type="PANTHER" id="PTHR30442">
    <property type="entry name" value="IRON III DICITRATE TRANSPORT PROTEIN FECA"/>
    <property type="match status" value="1"/>
</dbReference>
<evidence type="ECO:0000259" key="12">
    <source>
        <dbReference type="Pfam" id="PF07715"/>
    </source>
</evidence>
<dbReference type="GO" id="GO:0009279">
    <property type="term" value="C:cell outer membrane"/>
    <property type="evidence" value="ECO:0007669"/>
    <property type="project" value="UniProtKB-SubCell"/>
</dbReference>
<keyword evidence="5 9" id="KW-0798">TonB box</keyword>
<keyword evidence="2 8" id="KW-0813">Transport</keyword>
<sequence>MAGTVGLMASPGSAQTTAEPSHQSELPHVEVVQQKKTPPAAKKKTAPVQAATPPSAPAPTAAAAPDAPVLENSPYGAKASGGAAARAESGPISPINAKSVLPDNLQDFAGSASRVTSGDIEAERPLTTHEALVNVPGVVTVTDDGMSRHSGIGVRGSPFRRSRKVLVMEDGVPINFSTYLDSSTHYTPPLERIESIEVMRGPIVNYGPLNNHGVINFRNLSPFGANETVIKSAIGTTDGSDRDINNYRHIHTRQNLGNVGVVASYSGADAGGSWNVEDLGYNDFYGAIGFRGTNQDLTISGGYFRQRDTYDEDNFLGSYADFFRFGRNKTKGAAAGNFEAPCCHDLSNYNADFFRLQVAHNYYVDKNTTVSTRFFTSDHERARFFNSEDAPGDTRADILMEGRDRRYKNYGADSRVEFANLPLVGGIRHDLQAGIRYEEQDFNNQNRIGEIGEVLNFGRRGARDGDPTKLEAQSFAAFIQSAIHVTPTFTVVPGVRLETYDIKFHDLDEGIKGSKSYDQVLPMLGFAWNAAPRTTVYGGYHRGLTPHIIRDANDDLDSFLAPKEEIGDNFELGVRTTAFHGLTLDMAYFHNRIDNYQFGEAFQNDAGDRVFTALDEVSINGFEIYSRLDSKPFTGGPWNFFGEAVYTFADAQIEKGSALDEDDNLQNVAGNSVPESIRHFANLTLGVEHAIGWDASLSWTYRGAFHTDAINSSYAEEGLIPDVWLLSARSNLKVTEQLSLFVSGQNLTNEFYIADRSDGIKPGLGRTVMGGFTLKFD</sequence>
<dbReference type="AlphaFoldDB" id="A0A1I7NBR8"/>
<feature type="compositionally biased region" description="Low complexity" evidence="10">
    <location>
        <begin position="32"/>
        <end position="68"/>
    </location>
</feature>
<evidence type="ECO:0000256" key="1">
    <source>
        <dbReference type="ARBA" id="ARBA00004571"/>
    </source>
</evidence>
<accession>A0A1I7NBR8</accession>
<evidence type="ECO:0000256" key="10">
    <source>
        <dbReference type="SAM" id="MobiDB-lite"/>
    </source>
</evidence>
<keyword evidence="7 8" id="KW-0998">Cell outer membrane</keyword>
<keyword evidence="6 8" id="KW-0472">Membrane</keyword>
<comment type="similarity">
    <text evidence="8 9">Belongs to the TonB-dependent receptor family.</text>
</comment>
<evidence type="ECO:0000256" key="5">
    <source>
        <dbReference type="ARBA" id="ARBA00023077"/>
    </source>
</evidence>
<feature type="compositionally biased region" description="Polar residues" evidence="10">
    <location>
        <begin position="12"/>
        <end position="24"/>
    </location>
</feature>
<dbReference type="InterPro" id="IPR012910">
    <property type="entry name" value="Plug_dom"/>
</dbReference>
<evidence type="ECO:0000313" key="13">
    <source>
        <dbReference type="EMBL" id="SFV32117.1"/>
    </source>
</evidence>
<dbReference type="InterPro" id="IPR000531">
    <property type="entry name" value="Beta-barrel_TonB"/>
</dbReference>
<evidence type="ECO:0000256" key="9">
    <source>
        <dbReference type="RuleBase" id="RU003357"/>
    </source>
</evidence>
<dbReference type="InterPro" id="IPR037066">
    <property type="entry name" value="Plug_dom_sf"/>
</dbReference>
<evidence type="ECO:0000259" key="11">
    <source>
        <dbReference type="Pfam" id="PF00593"/>
    </source>
</evidence>
<dbReference type="InterPro" id="IPR039426">
    <property type="entry name" value="TonB-dep_rcpt-like"/>
</dbReference>
<dbReference type="Proteomes" id="UP000199423">
    <property type="component" value="Unassembled WGS sequence"/>
</dbReference>
<dbReference type="Gene3D" id="2.40.170.20">
    <property type="entry name" value="TonB-dependent receptor, beta-barrel domain"/>
    <property type="match status" value="1"/>
</dbReference>
<evidence type="ECO:0000256" key="6">
    <source>
        <dbReference type="ARBA" id="ARBA00023136"/>
    </source>
</evidence>
<comment type="subcellular location">
    <subcellularLocation>
        <location evidence="1 8">Cell outer membrane</location>
        <topology evidence="1 8">Multi-pass membrane protein</topology>
    </subcellularLocation>
</comment>
<dbReference type="Gene3D" id="2.170.130.10">
    <property type="entry name" value="TonB-dependent receptor, plug domain"/>
    <property type="match status" value="1"/>
</dbReference>
<feature type="domain" description="TonB-dependent receptor plug" evidence="12">
    <location>
        <begin position="105"/>
        <end position="202"/>
    </location>
</feature>
<keyword evidence="4 8" id="KW-0812">Transmembrane</keyword>
<dbReference type="GO" id="GO:0033214">
    <property type="term" value="P:siderophore-iron import into cell"/>
    <property type="evidence" value="ECO:0007669"/>
    <property type="project" value="TreeGrafter"/>
</dbReference>
<dbReference type="Pfam" id="PF07715">
    <property type="entry name" value="Plug"/>
    <property type="match status" value="1"/>
</dbReference>
<evidence type="ECO:0000256" key="7">
    <source>
        <dbReference type="ARBA" id="ARBA00023237"/>
    </source>
</evidence>
<dbReference type="PROSITE" id="PS52016">
    <property type="entry name" value="TONB_DEPENDENT_REC_3"/>
    <property type="match status" value="1"/>
</dbReference>
<evidence type="ECO:0000256" key="4">
    <source>
        <dbReference type="ARBA" id="ARBA00022692"/>
    </source>
</evidence>
<dbReference type="RefSeq" id="WP_244531142.1">
    <property type="nucleotide sequence ID" value="NZ_FPCH01000002.1"/>
</dbReference>
<proteinExistence type="inferred from homology"/>
<feature type="compositionally biased region" description="Low complexity" evidence="10">
    <location>
        <begin position="76"/>
        <end position="89"/>
    </location>
</feature>
<keyword evidence="3 8" id="KW-1134">Transmembrane beta strand</keyword>
<gene>
    <name evidence="13" type="ORF">SAMN04488557_1489</name>
</gene>
<dbReference type="STRING" id="51670.SAMN04488557_1489"/>
<dbReference type="InterPro" id="IPR036942">
    <property type="entry name" value="Beta-barrel_TonB_sf"/>
</dbReference>
<keyword evidence="14" id="KW-1185">Reference proteome</keyword>
<evidence type="ECO:0000256" key="3">
    <source>
        <dbReference type="ARBA" id="ARBA00022452"/>
    </source>
</evidence>
<dbReference type="Pfam" id="PF00593">
    <property type="entry name" value="TonB_dep_Rec_b-barrel"/>
    <property type="match status" value="1"/>
</dbReference>
<dbReference type="SUPFAM" id="SSF56935">
    <property type="entry name" value="Porins"/>
    <property type="match status" value="1"/>
</dbReference>
<protein>
    <submittedName>
        <fullName evidence="13">Fe(3+) dicitrate transport protein</fullName>
    </submittedName>
</protein>